<gene>
    <name evidence="2" type="ORF">O3P69_005427</name>
</gene>
<feature type="compositionally biased region" description="Polar residues" evidence="1">
    <location>
        <begin position="62"/>
        <end position="75"/>
    </location>
</feature>
<feature type="compositionally biased region" description="Low complexity" evidence="1">
    <location>
        <begin position="101"/>
        <end position="115"/>
    </location>
</feature>
<dbReference type="EMBL" id="JARAKH010000016">
    <property type="protein sequence ID" value="KAK8396372.1"/>
    <property type="molecule type" value="Genomic_DNA"/>
</dbReference>
<proteinExistence type="predicted"/>
<protein>
    <submittedName>
        <fullName evidence="2">Uncharacterized protein</fullName>
    </submittedName>
</protein>
<dbReference type="Proteomes" id="UP001487740">
    <property type="component" value="Unassembled WGS sequence"/>
</dbReference>
<reference evidence="2 3" key="1">
    <citation type="submission" date="2023-03" db="EMBL/GenBank/DDBJ databases">
        <title>High-quality genome of Scylla paramamosain provides insights in environmental adaptation.</title>
        <authorList>
            <person name="Zhang L."/>
        </authorList>
    </citation>
    <scope>NUCLEOTIDE SEQUENCE [LARGE SCALE GENOMIC DNA]</scope>
    <source>
        <strain evidence="2">LZ_2023a</strain>
        <tissue evidence="2">Muscle</tissue>
    </source>
</reference>
<evidence type="ECO:0000313" key="3">
    <source>
        <dbReference type="Proteomes" id="UP001487740"/>
    </source>
</evidence>
<keyword evidence="3" id="KW-1185">Reference proteome</keyword>
<dbReference type="AlphaFoldDB" id="A0AAW0U8G8"/>
<sequence length="142" mass="15461">MGGDTYGQVMTQIGHLEKKVARGWSCEWSRRGAKRIGGSTAEGADEGSLPYHPSSILPRQSAPPSTSPEEVTPLSTILHPDLSPPSSQKHPNPFRVFKPHSGSIRSPPSFFRSPSEAPKPNEKFSIASKCLQILFKITKTPL</sequence>
<comment type="caution">
    <text evidence="2">The sequence shown here is derived from an EMBL/GenBank/DDBJ whole genome shotgun (WGS) entry which is preliminary data.</text>
</comment>
<accession>A0AAW0U8G8</accession>
<evidence type="ECO:0000313" key="2">
    <source>
        <dbReference type="EMBL" id="KAK8396372.1"/>
    </source>
</evidence>
<organism evidence="2 3">
    <name type="scientific">Scylla paramamosain</name>
    <name type="common">Mud crab</name>
    <dbReference type="NCBI Taxonomy" id="85552"/>
    <lineage>
        <taxon>Eukaryota</taxon>
        <taxon>Metazoa</taxon>
        <taxon>Ecdysozoa</taxon>
        <taxon>Arthropoda</taxon>
        <taxon>Crustacea</taxon>
        <taxon>Multicrustacea</taxon>
        <taxon>Malacostraca</taxon>
        <taxon>Eumalacostraca</taxon>
        <taxon>Eucarida</taxon>
        <taxon>Decapoda</taxon>
        <taxon>Pleocyemata</taxon>
        <taxon>Brachyura</taxon>
        <taxon>Eubrachyura</taxon>
        <taxon>Portunoidea</taxon>
        <taxon>Portunidae</taxon>
        <taxon>Portuninae</taxon>
        <taxon>Scylla</taxon>
    </lineage>
</organism>
<evidence type="ECO:0000256" key="1">
    <source>
        <dbReference type="SAM" id="MobiDB-lite"/>
    </source>
</evidence>
<name>A0AAW0U8G8_SCYPA</name>
<feature type="region of interest" description="Disordered" evidence="1">
    <location>
        <begin position="31"/>
        <end position="121"/>
    </location>
</feature>